<evidence type="ECO:0000256" key="5">
    <source>
        <dbReference type="ARBA" id="ARBA00023180"/>
    </source>
</evidence>
<evidence type="ECO:0000256" key="3">
    <source>
        <dbReference type="ARBA" id="ARBA00023136"/>
    </source>
</evidence>
<dbReference type="SMART" id="SM00032">
    <property type="entry name" value="CCP"/>
    <property type="match status" value="1"/>
</dbReference>
<evidence type="ECO:0000256" key="4">
    <source>
        <dbReference type="ARBA" id="ARBA00023157"/>
    </source>
</evidence>
<comment type="subcellular location">
    <subcellularLocation>
        <location evidence="1">Membrane</location>
    </subcellularLocation>
</comment>
<dbReference type="Pfam" id="PF00084">
    <property type="entry name" value="Sushi"/>
    <property type="match status" value="1"/>
</dbReference>
<dbReference type="PANTHER" id="PTHR45656">
    <property type="entry name" value="PROTEIN CBR-CLEC-78"/>
    <property type="match status" value="1"/>
</dbReference>
<evidence type="ECO:0000259" key="7">
    <source>
        <dbReference type="PROSITE" id="PS50923"/>
    </source>
</evidence>
<dbReference type="GO" id="GO:0016020">
    <property type="term" value="C:membrane"/>
    <property type="evidence" value="ECO:0007669"/>
    <property type="project" value="UniProtKB-SubCell"/>
</dbReference>
<dbReference type="InterPro" id="IPR035976">
    <property type="entry name" value="Sushi/SCR/CCP_sf"/>
</dbReference>
<feature type="domain" description="Sushi" evidence="7">
    <location>
        <begin position="1"/>
        <end position="57"/>
    </location>
</feature>
<sequence length="57" mass="6054">ITCGHPGTPANGVTQGTQFNLNDIVRFACNPGYVLQGAIKSHCQPNGQWSNALPKCK</sequence>
<dbReference type="CDD" id="cd00033">
    <property type="entry name" value="CCP"/>
    <property type="match status" value="1"/>
</dbReference>
<dbReference type="PANTHER" id="PTHR45656:SF6">
    <property type="entry name" value="CUB AND SUSHI DOMAIN-CONTAINING PROTEIN 2"/>
    <property type="match status" value="1"/>
</dbReference>
<accession>A0ABD0NWA7</accession>
<dbReference type="Gene3D" id="2.10.70.10">
    <property type="entry name" value="Complement Module, domain 1"/>
    <property type="match status" value="1"/>
</dbReference>
<feature type="disulfide bond" evidence="6">
    <location>
        <begin position="29"/>
        <end position="56"/>
    </location>
</feature>
<organism evidence="8 9">
    <name type="scientific">Cirrhinus mrigala</name>
    <name type="common">Mrigala</name>
    <dbReference type="NCBI Taxonomy" id="683832"/>
    <lineage>
        <taxon>Eukaryota</taxon>
        <taxon>Metazoa</taxon>
        <taxon>Chordata</taxon>
        <taxon>Craniata</taxon>
        <taxon>Vertebrata</taxon>
        <taxon>Euteleostomi</taxon>
        <taxon>Actinopterygii</taxon>
        <taxon>Neopterygii</taxon>
        <taxon>Teleostei</taxon>
        <taxon>Ostariophysi</taxon>
        <taxon>Cypriniformes</taxon>
        <taxon>Cyprinidae</taxon>
        <taxon>Labeoninae</taxon>
        <taxon>Labeonini</taxon>
        <taxon>Cirrhinus</taxon>
    </lineage>
</organism>
<evidence type="ECO:0000313" key="9">
    <source>
        <dbReference type="Proteomes" id="UP001529510"/>
    </source>
</evidence>
<comment type="caution">
    <text evidence="6">Lacks conserved residue(s) required for the propagation of feature annotation.</text>
</comment>
<evidence type="ECO:0000256" key="6">
    <source>
        <dbReference type="PROSITE-ProRule" id="PRU00302"/>
    </source>
</evidence>
<dbReference type="InterPro" id="IPR000436">
    <property type="entry name" value="Sushi_SCR_CCP_dom"/>
</dbReference>
<keyword evidence="3" id="KW-0472">Membrane</keyword>
<evidence type="ECO:0000256" key="1">
    <source>
        <dbReference type="ARBA" id="ARBA00004370"/>
    </source>
</evidence>
<keyword evidence="6" id="KW-0768">Sushi</keyword>
<dbReference type="FunFam" id="2.10.70.10:FF:000011">
    <property type="entry name" value="CUB and sushi domain-containing protein 3 isoform A"/>
    <property type="match status" value="1"/>
</dbReference>
<dbReference type="AlphaFoldDB" id="A0ABD0NWA7"/>
<dbReference type="PROSITE" id="PS50923">
    <property type="entry name" value="SUSHI"/>
    <property type="match status" value="1"/>
</dbReference>
<evidence type="ECO:0000256" key="2">
    <source>
        <dbReference type="ARBA" id="ARBA00022737"/>
    </source>
</evidence>
<keyword evidence="5" id="KW-0325">Glycoprotein</keyword>
<feature type="non-terminal residue" evidence="8">
    <location>
        <position position="57"/>
    </location>
</feature>
<dbReference type="EMBL" id="JAMKFB020000019">
    <property type="protein sequence ID" value="KAL0166163.1"/>
    <property type="molecule type" value="Genomic_DNA"/>
</dbReference>
<feature type="non-terminal residue" evidence="8">
    <location>
        <position position="1"/>
    </location>
</feature>
<keyword evidence="4 6" id="KW-1015">Disulfide bond</keyword>
<name>A0ABD0NWA7_CIRMR</name>
<dbReference type="SUPFAM" id="SSF57535">
    <property type="entry name" value="Complement control module/SCR domain"/>
    <property type="match status" value="1"/>
</dbReference>
<evidence type="ECO:0000313" key="8">
    <source>
        <dbReference type="EMBL" id="KAL0166163.1"/>
    </source>
</evidence>
<proteinExistence type="predicted"/>
<reference evidence="8 9" key="1">
    <citation type="submission" date="2024-05" db="EMBL/GenBank/DDBJ databases">
        <title>Genome sequencing and assembly of Indian major carp, Cirrhinus mrigala (Hamilton, 1822).</title>
        <authorList>
            <person name="Mohindra V."/>
            <person name="Chowdhury L.M."/>
            <person name="Lal K."/>
            <person name="Jena J.K."/>
        </authorList>
    </citation>
    <scope>NUCLEOTIDE SEQUENCE [LARGE SCALE GENOMIC DNA]</scope>
    <source>
        <strain evidence="8">CM1030</strain>
        <tissue evidence="8">Blood</tissue>
    </source>
</reference>
<protein>
    <recommendedName>
        <fullName evidence="7">Sushi domain-containing protein</fullName>
    </recommendedName>
</protein>
<keyword evidence="9" id="KW-1185">Reference proteome</keyword>
<comment type="caution">
    <text evidence="8">The sequence shown here is derived from an EMBL/GenBank/DDBJ whole genome shotgun (WGS) entry which is preliminary data.</text>
</comment>
<dbReference type="InterPro" id="IPR051277">
    <property type="entry name" value="SEZ6_CSMD_C4BPB_Regulators"/>
</dbReference>
<dbReference type="Proteomes" id="UP001529510">
    <property type="component" value="Unassembled WGS sequence"/>
</dbReference>
<keyword evidence="2" id="KW-0677">Repeat</keyword>
<gene>
    <name evidence="8" type="ORF">M9458_038007</name>
</gene>